<evidence type="ECO:0000313" key="2">
    <source>
        <dbReference type="EnsemblPlants" id="TuG1812G0300004079.01.T01.cds396068"/>
    </source>
</evidence>
<feature type="domain" description="Reverse transcriptase" evidence="1">
    <location>
        <begin position="1"/>
        <end position="107"/>
    </location>
</feature>
<reference evidence="3" key="1">
    <citation type="journal article" date="2013" name="Nature">
        <title>Draft genome of the wheat A-genome progenitor Triticum urartu.</title>
        <authorList>
            <person name="Ling H.Q."/>
            <person name="Zhao S."/>
            <person name="Liu D."/>
            <person name="Wang J."/>
            <person name="Sun H."/>
            <person name="Zhang C."/>
            <person name="Fan H."/>
            <person name="Li D."/>
            <person name="Dong L."/>
            <person name="Tao Y."/>
            <person name="Gao C."/>
            <person name="Wu H."/>
            <person name="Li Y."/>
            <person name="Cui Y."/>
            <person name="Guo X."/>
            <person name="Zheng S."/>
            <person name="Wang B."/>
            <person name="Yu K."/>
            <person name="Liang Q."/>
            <person name="Yang W."/>
            <person name="Lou X."/>
            <person name="Chen J."/>
            <person name="Feng M."/>
            <person name="Jian J."/>
            <person name="Zhang X."/>
            <person name="Luo G."/>
            <person name="Jiang Y."/>
            <person name="Liu J."/>
            <person name="Wang Z."/>
            <person name="Sha Y."/>
            <person name="Zhang B."/>
            <person name="Wu H."/>
            <person name="Tang D."/>
            <person name="Shen Q."/>
            <person name="Xue P."/>
            <person name="Zou S."/>
            <person name="Wang X."/>
            <person name="Liu X."/>
            <person name="Wang F."/>
            <person name="Yang Y."/>
            <person name="An X."/>
            <person name="Dong Z."/>
            <person name="Zhang K."/>
            <person name="Zhang X."/>
            <person name="Luo M.C."/>
            <person name="Dvorak J."/>
            <person name="Tong Y."/>
            <person name="Wang J."/>
            <person name="Yang H."/>
            <person name="Li Z."/>
            <person name="Wang D."/>
            <person name="Zhang A."/>
            <person name="Wang J."/>
        </authorList>
    </citation>
    <scope>NUCLEOTIDE SEQUENCE</scope>
    <source>
        <strain evidence="3">cv. G1812</strain>
    </source>
</reference>
<protein>
    <recommendedName>
        <fullName evidence="1">Reverse transcriptase domain-containing protein</fullName>
    </recommendedName>
</protein>
<accession>A0A8R7TYQ7</accession>
<reference evidence="2" key="2">
    <citation type="submission" date="2018-03" db="EMBL/GenBank/DDBJ databases">
        <title>The Triticum urartu genome reveals the dynamic nature of wheat genome evolution.</title>
        <authorList>
            <person name="Ling H."/>
            <person name="Ma B."/>
            <person name="Shi X."/>
            <person name="Liu H."/>
            <person name="Dong L."/>
            <person name="Sun H."/>
            <person name="Cao Y."/>
            <person name="Gao Q."/>
            <person name="Zheng S."/>
            <person name="Li Y."/>
            <person name="Yu Y."/>
            <person name="Du H."/>
            <person name="Qi M."/>
            <person name="Li Y."/>
            <person name="Yu H."/>
            <person name="Cui Y."/>
            <person name="Wang N."/>
            <person name="Chen C."/>
            <person name="Wu H."/>
            <person name="Zhao Y."/>
            <person name="Zhang J."/>
            <person name="Li Y."/>
            <person name="Zhou W."/>
            <person name="Zhang B."/>
            <person name="Hu W."/>
            <person name="Eijk M."/>
            <person name="Tang J."/>
            <person name="Witsenboer H."/>
            <person name="Zhao S."/>
            <person name="Li Z."/>
            <person name="Zhang A."/>
            <person name="Wang D."/>
            <person name="Liang C."/>
        </authorList>
    </citation>
    <scope>NUCLEOTIDE SEQUENCE [LARGE SCALE GENOMIC DNA]</scope>
    <source>
        <strain evidence="2">cv. G1812</strain>
    </source>
</reference>
<dbReference type="Gramene" id="TuG1812G0300004079.01.T01">
    <property type="protein sequence ID" value="TuG1812G0300004079.01.T01.cds396068"/>
    <property type="gene ID" value="TuG1812G0300004079.01"/>
</dbReference>
<organism evidence="2 3">
    <name type="scientific">Triticum urartu</name>
    <name type="common">Red wild einkorn</name>
    <name type="synonym">Crithodium urartu</name>
    <dbReference type="NCBI Taxonomy" id="4572"/>
    <lineage>
        <taxon>Eukaryota</taxon>
        <taxon>Viridiplantae</taxon>
        <taxon>Streptophyta</taxon>
        <taxon>Embryophyta</taxon>
        <taxon>Tracheophyta</taxon>
        <taxon>Spermatophyta</taxon>
        <taxon>Magnoliopsida</taxon>
        <taxon>Liliopsida</taxon>
        <taxon>Poales</taxon>
        <taxon>Poaceae</taxon>
        <taxon>BOP clade</taxon>
        <taxon>Pooideae</taxon>
        <taxon>Triticodae</taxon>
        <taxon>Triticeae</taxon>
        <taxon>Triticinae</taxon>
        <taxon>Triticum</taxon>
    </lineage>
</organism>
<proteinExistence type="predicted"/>
<name>A0A8R7TYQ7_TRIUA</name>
<evidence type="ECO:0000259" key="1">
    <source>
        <dbReference type="PROSITE" id="PS50878"/>
    </source>
</evidence>
<dbReference type="Proteomes" id="UP000015106">
    <property type="component" value="Chromosome 3"/>
</dbReference>
<dbReference type="InterPro" id="IPR000477">
    <property type="entry name" value="RT_dom"/>
</dbReference>
<evidence type="ECO:0000313" key="3">
    <source>
        <dbReference type="Proteomes" id="UP000015106"/>
    </source>
</evidence>
<reference evidence="2" key="3">
    <citation type="submission" date="2022-06" db="UniProtKB">
        <authorList>
            <consortium name="EnsemblPlants"/>
        </authorList>
    </citation>
    <scope>IDENTIFICATION</scope>
</reference>
<dbReference type="AlphaFoldDB" id="A0A8R7TYQ7"/>
<dbReference type="EnsemblPlants" id="TuG1812G0300004079.01.T01">
    <property type="protein sequence ID" value="TuG1812G0300004079.01.T01.cds396068"/>
    <property type="gene ID" value="TuG1812G0300004079.01"/>
</dbReference>
<dbReference type="PROSITE" id="PS50878">
    <property type="entry name" value="RT_POL"/>
    <property type="match status" value="1"/>
</dbReference>
<keyword evidence="3" id="KW-1185">Reference proteome</keyword>
<sequence length="107" mass="12253">MEKAYDRVGREYLRQMMQKLDFAELWISRVMACVQSASFSVRVNGVFSETFKPSRGIRQGNMVSPYLFLICAEGLTSLLKCIDTGYLSRGIRCGHPFSVDFPPSFRR</sequence>